<proteinExistence type="predicted"/>
<keyword evidence="2" id="KW-1185">Reference proteome</keyword>
<sequence length="165" mass="18401">MNRLQAEAHQLFAQLGLETVFPDYGPPQLIGSARSGLIVLRDLDVMFDAPTATLSGVLAGLGAVAERCDLLSADVRDERGDRRPTPRLTDERFYAVLGVGEWKVDLTFWLHVIERPHVADALRLQRITEEERQAILRLKRTCPGYPELIGGTDVYDAVLRHGVRA</sequence>
<protein>
    <recommendedName>
        <fullName evidence="3">Nucleotidyltransferase AbiEii toxin of type IV toxin-antitoxin system</fullName>
    </recommendedName>
</protein>
<evidence type="ECO:0000313" key="1">
    <source>
        <dbReference type="EMBL" id="GAA1541905.1"/>
    </source>
</evidence>
<reference evidence="2" key="1">
    <citation type="journal article" date="2019" name="Int. J. Syst. Evol. Microbiol.">
        <title>The Global Catalogue of Microorganisms (GCM) 10K type strain sequencing project: providing services to taxonomists for standard genome sequencing and annotation.</title>
        <authorList>
            <consortium name="The Broad Institute Genomics Platform"/>
            <consortium name="The Broad Institute Genome Sequencing Center for Infectious Disease"/>
            <person name="Wu L."/>
            <person name="Ma J."/>
        </authorList>
    </citation>
    <scope>NUCLEOTIDE SEQUENCE [LARGE SCALE GENOMIC DNA]</scope>
    <source>
        <strain evidence="2">JCM 14303</strain>
    </source>
</reference>
<organism evidence="1 2">
    <name type="scientific">Kribbella lupini</name>
    <dbReference type="NCBI Taxonomy" id="291602"/>
    <lineage>
        <taxon>Bacteria</taxon>
        <taxon>Bacillati</taxon>
        <taxon>Actinomycetota</taxon>
        <taxon>Actinomycetes</taxon>
        <taxon>Propionibacteriales</taxon>
        <taxon>Kribbellaceae</taxon>
        <taxon>Kribbella</taxon>
    </lineage>
</organism>
<gene>
    <name evidence="1" type="ORF">GCM10009741_51390</name>
</gene>
<dbReference type="RefSeq" id="WP_344178352.1">
    <property type="nucleotide sequence ID" value="NZ_BAAANC010000002.1"/>
</dbReference>
<comment type="caution">
    <text evidence="1">The sequence shown here is derived from an EMBL/GenBank/DDBJ whole genome shotgun (WGS) entry which is preliminary data.</text>
</comment>
<name>A0ABP4MCE2_9ACTN</name>
<dbReference type="EMBL" id="BAAANC010000002">
    <property type="protein sequence ID" value="GAA1541905.1"/>
    <property type="molecule type" value="Genomic_DNA"/>
</dbReference>
<accession>A0ABP4MCE2</accession>
<evidence type="ECO:0000313" key="2">
    <source>
        <dbReference type="Proteomes" id="UP001500363"/>
    </source>
</evidence>
<evidence type="ECO:0008006" key="3">
    <source>
        <dbReference type="Google" id="ProtNLM"/>
    </source>
</evidence>
<dbReference type="Proteomes" id="UP001500363">
    <property type="component" value="Unassembled WGS sequence"/>
</dbReference>